<dbReference type="EMBL" id="BLLF01001107">
    <property type="protein sequence ID" value="GFH17172.1"/>
    <property type="molecule type" value="Genomic_DNA"/>
</dbReference>
<protein>
    <submittedName>
        <fullName evidence="2">Tiny macrocysts protein B</fullName>
    </submittedName>
</protein>
<dbReference type="Proteomes" id="UP000485058">
    <property type="component" value="Unassembled WGS sequence"/>
</dbReference>
<dbReference type="AlphaFoldDB" id="A0A699ZMV3"/>
<evidence type="ECO:0000313" key="3">
    <source>
        <dbReference type="Proteomes" id="UP000485058"/>
    </source>
</evidence>
<comment type="caution">
    <text evidence="2">The sequence shown here is derived from an EMBL/GenBank/DDBJ whole genome shotgun (WGS) entry which is preliminary data.</text>
</comment>
<name>A0A699ZMV3_HAELA</name>
<accession>A0A699ZMV3</accession>
<evidence type="ECO:0000313" key="2">
    <source>
        <dbReference type="EMBL" id="GFH17172.1"/>
    </source>
</evidence>
<reference evidence="2 3" key="1">
    <citation type="submission" date="2020-02" db="EMBL/GenBank/DDBJ databases">
        <title>Draft genome sequence of Haematococcus lacustris strain NIES-144.</title>
        <authorList>
            <person name="Morimoto D."/>
            <person name="Nakagawa S."/>
            <person name="Yoshida T."/>
            <person name="Sawayama S."/>
        </authorList>
    </citation>
    <scope>NUCLEOTIDE SEQUENCE [LARGE SCALE GENOMIC DNA]</scope>
    <source>
        <strain evidence="2 3">NIES-144</strain>
    </source>
</reference>
<feature type="region of interest" description="Disordered" evidence="1">
    <location>
        <begin position="24"/>
        <end position="136"/>
    </location>
</feature>
<proteinExistence type="predicted"/>
<sequence>MTTDSLTSSTLSTVRSASQVLVADAGSLTVSNPLRPSSLDRQDAPPALPSAPSMKRNTTLPRQESVGAGGERATSLPGATPALERVPEGDDIIITDLTATDHGDHGPSPGAASLDPSAADAVKPASHHKKPRRQASEIRRTGIIIELHLWRADLLSSLLEVQPSGKICNANINKLCPPGLVLGCSSDSLVTRNVSSLLHHNGQLADLFNEPQEASVRGLLRKNTRNDKQVGPVHVLRTTHLGDATELEVAVQIIRRAPPSRNFYVLMHPHSPSCGRPDFRAWLEQMDQVVGLVTGIAAS</sequence>
<gene>
    <name evidence="2" type="ORF">HaLaN_13743</name>
</gene>
<organism evidence="2 3">
    <name type="scientific">Haematococcus lacustris</name>
    <name type="common">Green alga</name>
    <name type="synonym">Haematococcus pluvialis</name>
    <dbReference type="NCBI Taxonomy" id="44745"/>
    <lineage>
        <taxon>Eukaryota</taxon>
        <taxon>Viridiplantae</taxon>
        <taxon>Chlorophyta</taxon>
        <taxon>core chlorophytes</taxon>
        <taxon>Chlorophyceae</taxon>
        <taxon>CS clade</taxon>
        <taxon>Chlamydomonadales</taxon>
        <taxon>Haematococcaceae</taxon>
        <taxon>Haematococcus</taxon>
    </lineage>
</organism>
<keyword evidence="3" id="KW-1185">Reference proteome</keyword>
<evidence type="ECO:0000256" key="1">
    <source>
        <dbReference type="SAM" id="MobiDB-lite"/>
    </source>
</evidence>